<feature type="domain" description="Beta galactosidase small chain/" evidence="5">
    <location>
        <begin position="81"/>
        <end position="349"/>
    </location>
</feature>
<dbReference type="Pfam" id="PF02929">
    <property type="entry name" value="Bgal_small_N"/>
    <property type="match status" value="1"/>
</dbReference>
<proteinExistence type="predicted"/>
<dbReference type="SUPFAM" id="SSF74650">
    <property type="entry name" value="Galactose mutarotase-like"/>
    <property type="match status" value="1"/>
</dbReference>
<dbReference type="GO" id="GO:0005990">
    <property type="term" value="P:lactose catabolic process"/>
    <property type="evidence" value="ECO:0007669"/>
    <property type="project" value="TreeGrafter"/>
</dbReference>
<gene>
    <name evidence="6" type="primary">ebgA</name>
    <name evidence="6" type="ORF">NCTC12195_00200</name>
</gene>
<keyword evidence="4 6" id="KW-0326">Glycosidase</keyword>
<evidence type="ECO:0000256" key="4">
    <source>
        <dbReference type="ARBA" id="ARBA00023295"/>
    </source>
</evidence>
<dbReference type="InterPro" id="IPR050347">
    <property type="entry name" value="Bact_Beta-galactosidase"/>
</dbReference>
<dbReference type="GO" id="GO:0030246">
    <property type="term" value="F:carbohydrate binding"/>
    <property type="evidence" value="ECO:0007669"/>
    <property type="project" value="InterPro"/>
</dbReference>
<keyword evidence="3 6" id="KW-0378">Hydrolase</keyword>
<dbReference type="EC" id="3.2.1.23" evidence="2"/>
<accession>A0A380FAN9</accession>
<protein>
    <recommendedName>
        <fullName evidence="2">beta-galactosidase</fullName>
        <ecNumber evidence="2">3.2.1.23</ecNumber>
    </recommendedName>
</protein>
<dbReference type="InterPro" id="IPR011013">
    <property type="entry name" value="Gal_mutarotase_sf_dom"/>
</dbReference>
<dbReference type="PANTHER" id="PTHR46323">
    <property type="entry name" value="BETA-GALACTOSIDASE"/>
    <property type="match status" value="1"/>
</dbReference>
<evidence type="ECO:0000256" key="1">
    <source>
        <dbReference type="ARBA" id="ARBA00001412"/>
    </source>
</evidence>
<dbReference type="SMART" id="SM01038">
    <property type="entry name" value="Bgal_small_N"/>
    <property type="match status" value="1"/>
</dbReference>
<dbReference type="Proteomes" id="UP000255277">
    <property type="component" value="Unassembled WGS sequence"/>
</dbReference>
<dbReference type="EMBL" id="UHDK01000001">
    <property type="protein sequence ID" value="SUM30800.1"/>
    <property type="molecule type" value="Genomic_DNA"/>
</dbReference>
<evidence type="ECO:0000313" key="6">
    <source>
        <dbReference type="EMBL" id="SUM30800.1"/>
    </source>
</evidence>
<dbReference type="Gene3D" id="2.70.98.10">
    <property type="match status" value="1"/>
</dbReference>
<dbReference type="InterPro" id="IPR004199">
    <property type="entry name" value="B-gal_small/dom_5"/>
</dbReference>
<dbReference type="AlphaFoldDB" id="A0A380FAN9"/>
<reference evidence="6 7" key="1">
    <citation type="submission" date="2018-06" db="EMBL/GenBank/DDBJ databases">
        <authorList>
            <consortium name="Pathogen Informatics"/>
            <person name="Doyle S."/>
        </authorList>
    </citation>
    <scope>NUCLEOTIDE SEQUENCE [LARGE SCALE GENOMIC DNA]</scope>
    <source>
        <strain evidence="6 7">NCTC12195</strain>
    </source>
</reference>
<dbReference type="GO" id="GO:0009341">
    <property type="term" value="C:beta-galactosidase complex"/>
    <property type="evidence" value="ECO:0007669"/>
    <property type="project" value="InterPro"/>
</dbReference>
<evidence type="ECO:0000256" key="3">
    <source>
        <dbReference type="ARBA" id="ARBA00022801"/>
    </source>
</evidence>
<organism evidence="6 7">
    <name type="scientific">Staphylococcus gallinarum</name>
    <dbReference type="NCBI Taxonomy" id="1293"/>
    <lineage>
        <taxon>Bacteria</taxon>
        <taxon>Bacillati</taxon>
        <taxon>Bacillota</taxon>
        <taxon>Bacilli</taxon>
        <taxon>Bacillales</taxon>
        <taxon>Staphylococcaceae</taxon>
        <taxon>Staphylococcus</taxon>
    </lineage>
</organism>
<dbReference type="InterPro" id="IPR014718">
    <property type="entry name" value="GH-type_carb-bd"/>
</dbReference>
<comment type="catalytic activity">
    <reaction evidence="1">
        <text>Hydrolysis of terminal non-reducing beta-D-galactose residues in beta-D-galactosides.</text>
        <dbReference type="EC" id="3.2.1.23"/>
    </reaction>
</comment>
<name>A0A380FAN9_STAGA</name>
<evidence type="ECO:0000313" key="7">
    <source>
        <dbReference type="Proteomes" id="UP000255277"/>
    </source>
</evidence>
<dbReference type="STRING" id="1293.SH09_01760"/>
<evidence type="ECO:0000259" key="5">
    <source>
        <dbReference type="SMART" id="SM01038"/>
    </source>
</evidence>
<dbReference type="PANTHER" id="PTHR46323:SF2">
    <property type="entry name" value="BETA-GALACTOSIDASE"/>
    <property type="match status" value="1"/>
</dbReference>
<dbReference type="GO" id="GO:0004565">
    <property type="term" value="F:beta-galactosidase activity"/>
    <property type="evidence" value="ECO:0007669"/>
    <property type="project" value="UniProtKB-EC"/>
</dbReference>
<evidence type="ECO:0000256" key="2">
    <source>
        <dbReference type="ARBA" id="ARBA00012756"/>
    </source>
</evidence>
<sequence>MAIHFENFEPHSEQVINLSNYVDCSNVSTVIFKYSLLNDELLRSQYFELGYDQIIYKRRNIELERNNQSHIEYEELERQVNISVHDWSYSFDKETANLTSIIKSGNIILNEPTKINLWRAPIDNDVQIVSDWKYAGYEDASTRVRDYQIRESKNELSLKFDIVVVNDVVPPILWGTLTWTINHEGVLKVDYQLEKNDLAPFLPRLGMAITLIDRYEQLSYYGNGPYSSYSDKGVATYLDYFNTTVTENGDQHIKPQETGSHNNTTFMQVANGINKVIVTSAQPYSFNASHYSLAELTHKKHKDELVENNHTYLYIDYAQSGIGSNSCGPELKEAYKLNEKEIKFNFELRFE</sequence>